<name>A0A8K0GR59_9ROSA</name>
<dbReference type="PANTHER" id="PTHR37721">
    <property type="entry name" value="OS05G0464200 PROTEIN"/>
    <property type="match status" value="1"/>
</dbReference>
<organism evidence="2 3">
    <name type="scientific">Rhamnella rubrinervis</name>
    <dbReference type="NCBI Taxonomy" id="2594499"/>
    <lineage>
        <taxon>Eukaryota</taxon>
        <taxon>Viridiplantae</taxon>
        <taxon>Streptophyta</taxon>
        <taxon>Embryophyta</taxon>
        <taxon>Tracheophyta</taxon>
        <taxon>Spermatophyta</taxon>
        <taxon>Magnoliopsida</taxon>
        <taxon>eudicotyledons</taxon>
        <taxon>Gunneridae</taxon>
        <taxon>Pentapetalae</taxon>
        <taxon>rosids</taxon>
        <taxon>fabids</taxon>
        <taxon>Rosales</taxon>
        <taxon>Rhamnaceae</taxon>
        <taxon>rhamnoid group</taxon>
        <taxon>Rhamneae</taxon>
        <taxon>Rhamnella</taxon>
    </lineage>
</organism>
<accession>A0A8K0GR59</accession>
<feature type="compositionally biased region" description="Polar residues" evidence="1">
    <location>
        <begin position="62"/>
        <end position="73"/>
    </location>
</feature>
<evidence type="ECO:0000313" key="3">
    <source>
        <dbReference type="Proteomes" id="UP000796880"/>
    </source>
</evidence>
<sequence>MENGKQVTKKAEVVRIPPPRGRIKAKIFKDLAKQVKIIATLVSGLCRKEQRNGGGSSSSASITPLPSNYSSRGVTRVPEPRSQNRP</sequence>
<proteinExistence type="predicted"/>
<comment type="caution">
    <text evidence="2">The sequence shown here is derived from an EMBL/GenBank/DDBJ whole genome shotgun (WGS) entry which is preliminary data.</text>
</comment>
<dbReference type="Proteomes" id="UP000796880">
    <property type="component" value="Unassembled WGS sequence"/>
</dbReference>
<dbReference type="EMBL" id="VOIH02000011">
    <property type="protein sequence ID" value="KAF3433828.1"/>
    <property type="molecule type" value="Genomic_DNA"/>
</dbReference>
<dbReference type="AlphaFoldDB" id="A0A8K0GR59"/>
<evidence type="ECO:0000256" key="1">
    <source>
        <dbReference type="SAM" id="MobiDB-lite"/>
    </source>
</evidence>
<dbReference type="OrthoDB" id="1744438at2759"/>
<evidence type="ECO:0000313" key="2">
    <source>
        <dbReference type="EMBL" id="KAF3433828.1"/>
    </source>
</evidence>
<dbReference type="PANTHER" id="PTHR37721:SF1">
    <property type="entry name" value="OS05G0464200 PROTEIN"/>
    <property type="match status" value="1"/>
</dbReference>
<reference evidence="2" key="1">
    <citation type="submission" date="2020-03" db="EMBL/GenBank/DDBJ databases">
        <title>A high-quality chromosome-level genome assembly of a woody plant with both climbing and erect habits, Rhamnella rubrinervis.</title>
        <authorList>
            <person name="Lu Z."/>
            <person name="Yang Y."/>
            <person name="Zhu X."/>
            <person name="Sun Y."/>
        </authorList>
    </citation>
    <scope>NUCLEOTIDE SEQUENCE</scope>
    <source>
        <strain evidence="2">BYM</strain>
        <tissue evidence="2">Leaf</tissue>
    </source>
</reference>
<gene>
    <name evidence="2" type="ORF">FNV43_RR24931</name>
</gene>
<keyword evidence="3" id="KW-1185">Reference proteome</keyword>
<feature type="region of interest" description="Disordered" evidence="1">
    <location>
        <begin position="48"/>
        <end position="86"/>
    </location>
</feature>
<protein>
    <submittedName>
        <fullName evidence="2">Uncharacterized protein</fullName>
    </submittedName>
</protein>